<protein>
    <submittedName>
        <fullName evidence="8">Nonribosomal peptide synthetase dtxS1</fullName>
    </submittedName>
</protein>
<dbReference type="Gene3D" id="3.30.559.10">
    <property type="entry name" value="Chloramphenicol acetyltransferase-like domain"/>
    <property type="match status" value="3"/>
</dbReference>
<dbReference type="InterPro" id="IPR001242">
    <property type="entry name" value="Condensation_dom"/>
</dbReference>
<dbReference type="Gene3D" id="1.10.1200.10">
    <property type="entry name" value="ACP-like"/>
    <property type="match status" value="2"/>
</dbReference>
<dbReference type="GO" id="GO:0005737">
    <property type="term" value="C:cytoplasm"/>
    <property type="evidence" value="ECO:0007669"/>
    <property type="project" value="TreeGrafter"/>
</dbReference>
<dbReference type="CDD" id="cd19545">
    <property type="entry name" value="FUM14_C_NRPS-like"/>
    <property type="match status" value="1"/>
</dbReference>
<dbReference type="Proteomes" id="UP000756132">
    <property type="component" value="Chromosome 6"/>
</dbReference>
<proteinExistence type="inferred from homology"/>
<dbReference type="SUPFAM" id="SSF56801">
    <property type="entry name" value="Acetyl-CoA synthetase-like"/>
    <property type="match status" value="2"/>
</dbReference>
<dbReference type="InterPro" id="IPR006162">
    <property type="entry name" value="Ppantetheine_attach_site"/>
</dbReference>
<feature type="region of interest" description="Disordered" evidence="6">
    <location>
        <begin position="643"/>
        <end position="662"/>
    </location>
</feature>
<keyword evidence="1" id="KW-0596">Phosphopantetheine</keyword>
<feature type="coiled-coil region" evidence="5">
    <location>
        <begin position="1060"/>
        <end position="1087"/>
    </location>
</feature>
<dbReference type="GO" id="GO:0016874">
    <property type="term" value="F:ligase activity"/>
    <property type="evidence" value="ECO:0007669"/>
    <property type="project" value="UniProtKB-KW"/>
</dbReference>
<dbReference type="SUPFAM" id="SSF52777">
    <property type="entry name" value="CoA-dependent acyltransferases"/>
    <property type="match status" value="6"/>
</dbReference>
<dbReference type="NCBIfam" id="TIGR01733">
    <property type="entry name" value="AA-adenyl-dom"/>
    <property type="match status" value="1"/>
</dbReference>
<dbReference type="OrthoDB" id="416786at2759"/>
<dbReference type="Gene3D" id="3.30.559.30">
    <property type="entry name" value="Nonribosomal peptide synthetase, condensation domain"/>
    <property type="match status" value="3"/>
</dbReference>
<dbReference type="SUPFAM" id="SSF47336">
    <property type="entry name" value="ACP-like"/>
    <property type="match status" value="2"/>
</dbReference>
<keyword evidence="3" id="KW-0436">Ligase</keyword>
<dbReference type="KEGG" id="ffu:CLAFUR5_07436"/>
<dbReference type="InterPro" id="IPR009081">
    <property type="entry name" value="PP-bd_ACP"/>
</dbReference>
<evidence type="ECO:0000256" key="1">
    <source>
        <dbReference type="ARBA" id="ARBA00022450"/>
    </source>
</evidence>
<comment type="similarity">
    <text evidence="4">Belongs to the NRP synthetase family.</text>
</comment>
<dbReference type="PROSITE" id="PS50075">
    <property type="entry name" value="CARRIER"/>
    <property type="match status" value="2"/>
</dbReference>
<feature type="compositionally biased region" description="Basic and acidic residues" evidence="6">
    <location>
        <begin position="652"/>
        <end position="662"/>
    </location>
</feature>
<dbReference type="FunFam" id="3.30.559.30:FF:000002">
    <property type="entry name" value="Nonribosomal peptide synthase Pes1"/>
    <property type="match status" value="1"/>
</dbReference>
<reference evidence="8" key="1">
    <citation type="submission" date="2021-12" db="EMBL/GenBank/DDBJ databases">
        <authorList>
            <person name="Zaccaron A."/>
            <person name="Stergiopoulos I."/>
        </authorList>
    </citation>
    <scope>NUCLEOTIDE SEQUENCE</scope>
    <source>
        <strain evidence="8">Race5_Kim</strain>
    </source>
</reference>
<evidence type="ECO:0000256" key="6">
    <source>
        <dbReference type="SAM" id="MobiDB-lite"/>
    </source>
</evidence>
<dbReference type="GO" id="GO:0043041">
    <property type="term" value="P:amino acid activation for nonribosomal peptide biosynthetic process"/>
    <property type="evidence" value="ECO:0007669"/>
    <property type="project" value="TreeGrafter"/>
</dbReference>
<dbReference type="Pfam" id="PF00550">
    <property type="entry name" value="PP-binding"/>
    <property type="match status" value="2"/>
</dbReference>
<evidence type="ECO:0000256" key="4">
    <source>
        <dbReference type="ARBA" id="ARBA00029454"/>
    </source>
</evidence>
<dbReference type="GO" id="GO:0044550">
    <property type="term" value="P:secondary metabolite biosynthetic process"/>
    <property type="evidence" value="ECO:0007669"/>
    <property type="project" value="TreeGrafter"/>
</dbReference>
<keyword evidence="9" id="KW-1185">Reference proteome</keyword>
<gene>
    <name evidence="8" type="ORF">CLAFUR5_07436</name>
</gene>
<dbReference type="InterPro" id="IPR036736">
    <property type="entry name" value="ACP-like_sf"/>
</dbReference>
<evidence type="ECO:0000256" key="5">
    <source>
        <dbReference type="SAM" id="Coils"/>
    </source>
</evidence>
<feature type="domain" description="Carrier" evidence="7">
    <location>
        <begin position="1668"/>
        <end position="1744"/>
    </location>
</feature>
<evidence type="ECO:0000313" key="8">
    <source>
        <dbReference type="EMBL" id="UJO19240.1"/>
    </source>
</evidence>
<dbReference type="FunFam" id="3.30.559.30:FF:000003">
    <property type="entry name" value="Nonribosomal peptide synthase SidD"/>
    <property type="match status" value="1"/>
</dbReference>
<dbReference type="Pfam" id="PF00668">
    <property type="entry name" value="Condensation"/>
    <property type="match status" value="3"/>
</dbReference>
<dbReference type="CDD" id="cd05918">
    <property type="entry name" value="A_NRPS_SidN3_like"/>
    <property type="match status" value="2"/>
</dbReference>
<dbReference type="PROSITE" id="PS00455">
    <property type="entry name" value="AMP_BINDING"/>
    <property type="match status" value="1"/>
</dbReference>
<feature type="domain" description="Carrier" evidence="7">
    <location>
        <begin position="572"/>
        <end position="648"/>
    </location>
</feature>
<dbReference type="InterPro" id="IPR042099">
    <property type="entry name" value="ANL_N_sf"/>
</dbReference>
<accession>A0A9Q8UR16</accession>
<dbReference type="InterPro" id="IPR023213">
    <property type="entry name" value="CAT-like_dom_sf"/>
</dbReference>
<evidence type="ECO:0000256" key="3">
    <source>
        <dbReference type="ARBA" id="ARBA00022598"/>
    </source>
</evidence>
<keyword evidence="2" id="KW-0597">Phosphoprotein</keyword>
<dbReference type="PANTHER" id="PTHR45527">
    <property type="entry name" value="NONRIBOSOMAL PEPTIDE SYNTHETASE"/>
    <property type="match status" value="1"/>
</dbReference>
<dbReference type="PROSITE" id="PS00012">
    <property type="entry name" value="PHOSPHOPANTETHEINE"/>
    <property type="match status" value="1"/>
</dbReference>
<sequence>MRCIPNMASEKDLDQIWTWNETVPVASERCVHDIVSEVCRKQPSAIAVSAWDGDWSYQQLDLYSSRLAHSIQRTGILLEPNDVVALCFEKSKWVPIIALAVMKSGAASILLDCKVPPPFLQKITQKASPVLLISSTKHSQLAERLAAGRPTIQLKSDLIAGLENSDFDHKNLPLVHCRDALYVVSTSGTTGMPKAVVISHTNFSSAIHHQQQMHNFTSRSRIYDFSSYGFDASWSNCLHAFTSGACLCIPSDFERENDLSGSILKYSTTIVDLTPSVARLLSVEAICSLETLIVAGEAVLEADVLRWQAQVKLINVYGPCECTPTATIVALDQTQRFEGAIGPGYGVNCWVVQPDDTDVLVPVGGTGELLLEGPLLGQGYLGEPELTNSSFIKGPSWLSDGHNGCVGRQTRLYKTGDLVRQKADGSLDFIGRKDTQIKLNGIRTELGEIEHHIRHAAPESTGVVVQAAKHQDGDKAILTAFVELDTITIPGLETLLAPAHARLMHPSLVSKLRTELNESLPRHMVPTRFVMFRAFPLTPSGKIDRKRMLEQFKAITKHEFVDPMSRGELSQQHWSDTERSLRNIWSGILGVAKSRISKTDNFFELGGDSLMAMAVIKAAQDVGLYLDITMIFTFPVLENLASESTANTQRTRKSETERPTDNVLDDNRVKEQVASICATRPEIITAVYPCTPLQEGLLALTGQDPEAYINRVALRLGPEVDSELVQRSWNEVVAATPILQTRIVQLPKYGLLQAVIREEIQWHFASNLEDYFQDDKLRYMGLGTPLLHAGLVTVSDSCIYFVYTMHHALYDGWSIGLIYERLTRALRGNSLALPPPFQLFVENTVSATKVAAPAFWAGRMKGFAGEVFPPLPGPNHRAAAKQCLRQTVEDLGWRNQQFTPTTYIRAGWALTVSRYTCEDDVVFGVITNGRSATVEGIREIIGPTIATIPFRVNTYKGTSSIQQLLQCIQDDGTAMIRHEQFGLQRIRRVNKDTEKACQFQTLLVVETSSGLPEEMFEPSLLQTLDGDEVAEEGETQAFDTYGLCLTCTVTGSTVHLSLEFDEAMLDLDQARRMLEQLEHALRQLCDQERKRLHIRDLPVLSDADKKLLVAWNSQVLGTSTICAHDLVTKTACLYPDQTAVSAWDGEWTYSEIDQLSTGLARYLMRCGVVYKSKVALMLEKSKWTPIAQLAVMKAGAASLSLDIGAEQSARTSAILSKVQPTALLTFAANQLPALDLPPSCQHIPLSAAQILNPVQTPDIELPTVGAEDTLYIIFTSGSTGTPKGVVVTHANFTSAIKYQQAAHGFRPLCRVLDFAAYAFDVAWSNLLHTFTVGGCLCIPSETERRERLEECFARYNISHADLTPSVARLLPLSTIATLDTLVLGGEELRPEDAARWAPLTTLINPYGPSECTPTATIACFDQQIETDHQVHIGKGYGVNTWIVNPDDTACLMPIGSVGELLLQGPIVGAGYLNDEELTNKAWIPAPSWLTEICAHPTAAAAGRSRIYRTGDLVRYDPTNGNVLFVGRKDSQAKIHGQRVDLGEIENALSKQPSVEQVVCVLVDQGLLRGKLVAIVTLEDVFDHRQASFQLLDERHYEIARCRLRAMQETARNTLPLHMVPSYWIPLYTFPTNTSGKTDRKALATWIRGLDKASSTKILALMRDHNVRKPVGAREDLLREACGQILNVSSDEIDLEASFMANGGDSITAMQLVSHCRNVNISIKAPDIMKCERLSDLSFAEPSSKSQYHLTVQATSFDTWYELSPIQRWYFELLPPGSVDLAEHHYHQGFQVTLGRSISNESVSAATKHIVKQHEMLRARFQHVQGQWKQKILSPDESKAYEFKICKASSEDDLRKLNRDQHQTLSPINGPVFSVVLVLMPEQKSHILFHAHHLVIDLVSWRIILADLEGLLMGCHSSPPPLSFLAWNQLQIEKSFTSELHPSRVLPPEQHTANYLSFWKFDEASMPNREADHEHLETHLNDKTTAWLFNDANAALNTVPVEIMFSAIWHAFFRTFPERQDLTIFKEAHGRETWRADMDLSRTVGWFTTMSPLSVSRDSTGNVTALVRTVKDRYRQLAAGGWAYWASRHLNPDGIEQFGVHGPVHEVEVNYNGRFQQLEREDGLFQPLDLPLGAETGEKLPAGALFRIEIKVEGGTATFEFGWNRHLAYQDRIRDWAANIASSMAQICSELVEIEKPCLSLCDFPYLGMNYGSLDRLCSNLLPALEHANDAEIEDVLPCSPLVDGILIHQLRSPATYMTSDTYLISPAQSAPKPVSLKRLAEAWQQVIVAQPSLRSVFINSVDISCAFNQVVLKSCNADIIVRSAESRALADRTLASMPELVSNGCTPPHRLTLCRVKDSPDVLCRIDMSHAITDGGSSGILLDHWSSTYNRLDDPKHDIAKTCPNFASHLIRVRDSEAKTSYWQDKLQGLQPCLFPQLESLQPHDVQRYNTEFEADHASAVHDFCTRHGTTAAGLFQTAWACVLSSYTKSHDVCFGYLASGRDLDIPGLQDAVGAYTNMLVCRVDTSGARDAVFVRSVHQQMLKDLDFQHVSLAEVQHLTSAGPGRPLFNSIVSFQHAANVSQIVDHRSADFEAPVEHGALAFKLLTVKDPSEFDLCVGISYSRTHVGVCLEYRSDCISEDAARKVIVDLEDTVVAIMGAVRK</sequence>
<dbReference type="CDD" id="cd19542">
    <property type="entry name" value="CT_NRPS-like"/>
    <property type="match status" value="1"/>
</dbReference>
<dbReference type="GeneID" id="71987314"/>
<dbReference type="Gene3D" id="3.30.300.30">
    <property type="match status" value="2"/>
</dbReference>
<dbReference type="InterPro" id="IPR010071">
    <property type="entry name" value="AA_adenyl_dom"/>
</dbReference>
<dbReference type="PANTHER" id="PTHR45527:SF3">
    <property type="entry name" value="SIDEROPHORE SYNTHETASE (EUROFUNG)"/>
    <property type="match status" value="1"/>
</dbReference>
<dbReference type="EMBL" id="CP090168">
    <property type="protein sequence ID" value="UJO19240.1"/>
    <property type="molecule type" value="Genomic_DNA"/>
</dbReference>
<dbReference type="FunFam" id="3.30.300.30:FF:000015">
    <property type="entry name" value="Nonribosomal peptide synthase SidD"/>
    <property type="match status" value="2"/>
</dbReference>
<dbReference type="GO" id="GO:0031177">
    <property type="term" value="F:phosphopantetheine binding"/>
    <property type="evidence" value="ECO:0007669"/>
    <property type="project" value="TreeGrafter"/>
</dbReference>
<evidence type="ECO:0000256" key="2">
    <source>
        <dbReference type="ARBA" id="ARBA00022553"/>
    </source>
</evidence>
<reference evidence="8" key="2">
    <citation type="journal article" date="2022" name="Microb. Genom.">
        <title>A chromosome-scale genome assembly of the tomato pathogen Cladosporium fulvum reveals a compartmentalized genome architecture and the presence of a dispensable chromosome.</title>
        <authorList>
            <person name="Zaccaron A.Z."/>
            <person name="Chen L.H."/>
            <person name="Samaras A."/>
            <person name="Stergiopoulos I."/>
        </authorList>
    </citation>
    <scope>NUCLEOTIDE SEQUENCE</scope>
    <source>
        <strain evidence="8">Race5_Kim</strain>
    </source>
</reference>
<organism evidence="8 9">
    <name type="scientific">Passalora fulva</name>
    <name type="common">Tomato leaf mold</name>
    <name type="synonym">Cladosporium fulvum</name>
    <dbReference type="NCBI Taxonomy" id="5499"/>
    <lineage>
        <taxon>Eukaryota</taxon>
        <taxon>Fungi</taxon>
        <taxon>Dikarya</taxon>
        <taxon>Ascomycota</taxon>
        <taxon>Pezizomycotina</taxon>
        <taxon>Dothideomycetes</taxon>
        <taxon>Dothideomycetidae</taxon>
        <taxon>Mycosphaerellales</taxon>
        <taxon>Mycosphaerellaceae</taxon>
        <taxon>Fulvia</taxon>
    </lineage>
</organism>
<dbReference type="InterPro" id="IPR045851">
    <property type="entry name" value="AMP-bd_C_sf"/>
</dbReference>
<dbReference type="Gene3D" id="3.40.50.12780">
    <property type="entry name" value="N-terminal domain of ligase-like"/>
    <property type="match status" value="2"/>
</dbReference>
<dbReference type="RefSeq" id="XP_047763606.1">
    <property type="nucleotide sequence ID" value="XM_047906584.1"/>
</dbReference>
<dbReference type="Pfam" id="PF00501">
    <property type="entry name" value="AMP-binding"/>
    <property type="match status" value="2"/>
</dbReference>
<dbReference type="InterPro" id="IPR000873">
    <property type="entry name" value="AMP-dep_synth/lig_dom"/>
</dbReference>
<keyword evidence="5" id="KW-0175">Coiled coil</keyword>
<dbReference type="InterPro" id="IPR020845">
    <property type="entry name" value="AMP-binding_CS"/>
</dbReference>
<evidence type="ECO:0000259" key="7">
    <source>
        <dbReference type="PROSITE" id="PS50075"/>
    </source>
</evidence>
<evidence type="ECO:0000313" key="9">
    <source>
        <dbReference type="Proteomes" id="UP000756132"/>
    </source>
</evidence>
<name>A0A9Q8UR16_PASFU</name>